<dbReference type="HOGENOM" id="CLU_316455_0_0_1"/>
<feature type="region of interest" description="Disordered" evidence="1">
    <location>
        <begin position="1"/>
        <end position="20"/>
    </location>
</feature>
<comment type="caution">
    <text evidence="2">The sequence shown here is derived from an EMBL/GenBank/DDBJ whole genome shotgun (WGS) entry which is preliminary data.</text>
</comment>
<protein>
    <submittedName>
        <fullName evidence="2">Uncharacterized protein</fullName>
    </submittedName>
</protein>
<dbReference type="OrthoDB" id="10443189at2759"/>
<feature type="compositionally biased region" description="Polar residues" evidence="1">
    <location>
        <begin position="717"/>
        <end position="730"/>
    </location>
</feature>
<feature type="region of interest" description="Disordered" evidence="1">
    <location>
        <begin position="711"/>
        <end position="732"/>
    </location>
</feature>
<evidence type="ECO:0000313" key="2">
    <source>
        <dbReference type="EMBL" id="ESZ94522.1"/>
    </source>
</evidence>
<proteinExistence type="predicted"/>
<feature type="region of interest" description="Disordered" evidence="1">
    <location>
        <begin position="744"/>
        <end position="773"/>
    </location>
</feature>
<dbReference type="EMBL" id="AYSA01000240">
    <property type="protein sequence ID" value="ESZ94522.1"/>
    <property type="molecule type" value="Genomic_DNA"/>
</dbReference>
<feature type="region of interest" description="Disordered" evidence="1">
    <location>
        <begin position="126"/>
        <end position="179"/>
    </location>
</feature>
<keyword evidence="3" id="KW-1185">Reference proteome</keyword>
<sequence>MSKPQGLGITTNSMAYPDTRNHSARRYQYIPVSIDHTQHPGSQSIRGENNPSVGPSHQSGSSINVSSHVPSNRGLDISGDNIAHSGARRSHDKLPSLYKFFSIEAPLQSLGSPSTSAVPRQFKARHSIPYDGPSSSKNALYTSIDGSRPGSSSSTIQYPSLPKPAPRSSVDADVPSEPTSQIFLTKSERSDKVSPRVFGDMYNRMMNDFNMLRICLLGFATAHPESYSSEVAAYLSVTEAFAHQLFLSERRMSQLPFSKREREDLVPIYHSIYSSYHGLDIGNGSFIRHFVLHAIKIMRQDIRTIENHELFQDARKKRKPRYTQEEDFDPTGNRIAFDCELRKLEQELRGIVGPFSESDAMLYWRKQPGNYAGPLIKSKSASEAMNTEAGSMAFTKMLKSSDRSREGGSDTQIYGTHEDGVHDVKMMRETETKKRFITVHLKNLQSTLFRFLCSIFLVSLSHDLINFWTKTAEENPLPDLPIRNLIPAIREVKHMIMDDIREISTEDLANIRQRWTGSVYMYQSKWRQAVEDRAAIERELQGFEKQLDLFDREWNNQNIHSSSQPVKFVAADFKNLKSLVENNMETLKEMFPEYPSLEKAIDSALRMEFPDLQSLDQDILLSEMLDFLTLHNEDHHLSTDIPSTDNLNISQAAVENDASSITFGTHEGNSSPPVFIEQVEEIDTSLQATTGSGSVSLVSVELAEKFENIEAPLPVTSEPTSPSLARSDSPTIGHKFSHREIVGIIPASPSPNPSPSLSQSSLEPEESFGSKSPELLHTEIHLTRTWELIQRIHELQALIEHSEHDPVSTSNILHPSHQLMEDWKMEREQILMRNEVIRKQLNLEGRPGQRFLERAIAVCDEDFVKLLQIPVRDRSGNIAQVAEREMLEVENDGIVKGKGKVVELYAESENDYDSDEWSMLSA</sequence>
<dbReference type="AlphaFoldDB" id="W9CCN3"/>
<organism evidence="2 3">
    <name type="scientific">Sclerotinia borealis (strain F-4128)</name>
    <dbReference type="NCBI Taxonomy" id="1432307"/>
    <lineage>
        <taxon>Eukaryota</taxon>
        <taxon>Fungi</taxon>
        <taxon>Dikarya</taxon>
        <taxon>Ascomycota</taxon>
        <taxon>Pezizomycotina</taxon>
        <taxon>Leotiomycetes</taxon>
        <taxon>Helotiales</taxon>
        <taxon>Sclerotiniaceae</taxon>
        <taxon>Sclerotinia</taxon>
    </lineage>
</organism>
<gene>
    <name evidence="2" type="ORF">SBOR_5102</name>
</gene>
<name>W9CCN3_SCLBF</name>
<accession>W9CCN3</accession>
<evidence type="ECO:0000256" key="1">
    <source>
        <dbReference type="SAM" id="MobiDB-lite"/>
    </source>
</evidence>
<feature type="compositionally biased region" description="Polar residues" evidence="1">
    <location>
        <begin position="39"/>
        <end position="70"/>
    </location>
</feature>
<feature type="compositionally biased region" description="Low complexity" evidence="1">
    <location>
        <begin position="142"/>
        <end position="156"/>
    </location>
</feature>
<reference evidence="2 3" key="1">
    <citation type="journal article" date="2014" name="Genome Announc.">
        <title>Draft genome sequence of Sclerotinia borealis, a psychrophilic plant pathogenic fungus.</title>
        <authorList>
            <person name="Mardanov A.V."/>
            <person name="Beletsky A.V."/>
            <person name="Kadnikov V.V."/>
            <person name="Ignatov A.N."/>
            <person name="Ravin N.V."/>
        </authorList>
    </citation>
    <scope>NUCLEOTIDE SEQUENCE [LARGE SCALE GENOMIC DNA]</scope>
    <source>
        <strain evidence="3">F-4157</strain>
    </source>
</reference>
<dbReference type="Proteomes" id="UP000019487">
    <property type="component" value="Unassembled WGS sequence"/>
</dbReference>
<evidence type="ECO:0000313" key="3">
    <source>
        <dbReference type="Proteomes" id="UP000019487"/>
    </source>
</evidence>
<feature type="region of interest" description="Disordered" evidence="1">
    <location>
        <begin position="36"/>
        <end position="88"/>
    </location>
</feature>